<dbReference type="InterPro" id="IPR044643">
    <property type="entry name" value="TrpF_fam"/>
</dbReference>
<dbReference type="SUPFAM" id="SSF51366">
    <property type="entry name" value="Ribulose-phoshate binding barrel"/>
    <property type="match status" value="1"/>
</dbReference>
<dbReference type="GeneID" id="78229992"/>
<dbReference type="InterPro" id="IPR001240">
    <property type="entry name" value="PRAI_dom"/>
</dbReference>
<dbReference type="PANTHER" id="PTHR42894:SF1">
    <property type="entry name" value="N-(5'-PHOSPHORIBOSYL)ANTHRANILATE ISOMERASE"/>
    <property type="match status" value="1"/>
</dbReference>
<comment type="pathway">
    <text evidence="2 9">Amino-acid biosynthesis; L-tryptophan biosynthesis; L-tryptophan from chorismate: step 3/5.</text>
</comment>
<dbReference type="Proteomes" id="UP000003157">
    <property type="component" value="Unassembled WGS sequence"/>
</dbReference>
<evidence type="ECO:0000256" key="2">
    <source>
        <dbReference type="ARBA" id="ARBA00004664"/>
    </source>
</evidence>
<dbReference type="OrthoDB" id="9786954at2"/>
<dbReference type="InterPro" id="IPR011060">
    <property type="entry name" value="RibuloseP-bd_barrel"/>
</dbReference>
<dbReference type="RefSeq" id="WP_008789153.1">
    <property type="nucleotide sequence ID" value="NZ_AKCB01000001.1"/>
</dbReference>
<feature type="domain" description="N-(5'phosphoribosyl) anthranilate isomerase (PRAI)" evidence="10">
    <location>
        <begin position="3"/>
        <end position="187"/>
    </location>
</feature>
<evidence type="ECO:0000256" key="5">
    <source>
        <dbReference type="ARBA" id="ARBA00022605"/>
    </source>
</evidence>
<organism evidence="11 12">
    <name type="scientific">Coprobacillus cateniformis</name>
    <dbReference type="NCBI Taxonomy" id="100884"/>
    <lineage>
        <taxon>Bacteria</taxon>
        <taxon>Bacillati</taxon>
        <taxon>Bacillota</taxon>
        <taxon>Erysipelotrichia</taxon>
        <taxon>Erysipelotrichales</taxon>
        <taxon>Coprobacillaceae</taxon>
        <taxon>Coprobacillus</taxon>
    </lineage>
</organism>
<proteinExistence type="inferred from homology"/>
<evidence type="ECO:0000256" key="1">
    <source>
        <dbReference type="ARBA" id="ARBA00001164"/>
    </source>
</evidence>
<evidence type="ECO:0000256" key="6">
    <source>
        <dbReference type="ARBA" id="ARBA00022822"/>
    </source>
</evidence>
<name>E7GBB2_9FIRM</name>
<keyword evidence="5 9" id="KW-0028">Amino-acid biosynthesis</keyword>
<comment type="caution">
    <text evidence="11">The sequence shown here is derived from an EMBL/GenBank/DDBJ whole genome shotgun (WGS) entry which is preliminary data.</text>
</comment>
<dbReference type="Gene3D" id="3.20.20.70">
    <property type="entry name" value="Aldolase class I"/>
    <property type="match status" value="1"/>
</dbReference>
<dbReference type="AlphaFoldDB" id="E7GBB2"/>
<gene>
    <name evidence="9" type="primary">trpF</name>
    <name evidence="11" type="ORF">HMPREF9488_02053</name>
</gene>
<dbReference type="STRING" id="100884.GCA_000269565_02154"/>
<dbReference type="HAMAP" id="MF_00135">
    <property type="entry name" value="PRAI"/>
    <property type="match status" value="1"/>
</dbReference>
<dbReference type="PANTHER" id="PTHR42894">
    <property type="entry name" value="N-(5'-PHOSPHORIBOSYL)ANTHRANILATE ISOMERASE"/>
    <property type="match status" value="1"/>
</dbReference>
<dbReference type="HOGENOM" id="CLU_076364_1_0_9"/>
<dbReference type="CDD" id="cd00405">
    <property type="entry name" value="PRAI"/>
    <property type="match status" value="1"/>
</dbReference>
<evidence type="ECO:0000256" key="3">
    <source>
        <dbReference type="ARBA" id="ARBA00012572"/>
    </source>
</evidence>
<keyword evidence="7 9" id="KW-0057">Aromatic amino acid biosynthesis</keyword>
<dbReference type="Pfam" id="PF00697">
    <property type="entry name" value="PRAI"/>
    <property type="match status" value="1"/>
</dbReference>
<evidence type="ECO:0000256" key="7">
    <source>
        <dbReference type="ARBA" id="ARBA00023141"/>
    </source>
</evidence>
<dbReference type="GO" id="GO:0004640">
    <property type="term" value="F:phosphoribosylanthranilate isomerase activity"/>
    <property type="evidence" value="ECO:0007669"/>
    <property type="project" value="UniProtKB-UniRule"/>
</dbReference>
<accession>E7GBB2</accession>
<protein>
    <recommendedName>
        <fullName evidence="4 9">N-(5'-phosphoribosyl)anthranilate isomerase</fullName>
        <shortName evidence="9">PRAI</shortName>
        <ecNumber evidence="3 9">5.3.1.24</ecNumber>
    </recommendedName>
</protein>
<comment type="catalytic activity">
    <reaction evidence="1 9">
        <text>N-(5-phospho-beta-D-ribosyl)anthranilate = 1-(2-carboxyphenylamino)-1-deoxy-D-ribulose 5-phosphate</text>
        <dbReference type="Rhea" id="RHEA:21540"/>
        <dbReference type="ChEBI" id="CHEBI:18277"/>
        <dbReference type="ChEBI" id="CHEBI:58613"/>
        <dbReference type="EC" id="5.3.1.24"/>
    </reaction>
</comment>
<sequence>MKIKICGLFRNEDIDAVNEAMPDYIGFVFAKSRRQVTKAEAMNLSQRLHPKIKKVGVFVDSDIHDIVMLVQENIIDMVQLHGHEDQSYISNLRKNINIPIIKAVNVDNFNLYTDIDYYLFDSIIAGSGQCFDWRKIPQMKLPFFLAGGIDLNNIDDALKVDCLGLDISSGVETNGYKDKEKIKRIVRKVKYGNR</sequence>
<dbReference type="eggNOG" id="COG0135">
    <property type="taxonomic scope" value="Bacteria"/>
</dbReference>
<dbReference type="InterPro" id="IPR013785">
    <property type="entry name" value="Aldolase_TIM"/>
</dbReference>
<keyword evidence="12" id="KW-1185">Reference proteome</keyword>
<keyword evidence="6 9" id="KW-0822">Tryptophan biosynthesis</keyword>
<evidence type="ECO:0000256" key="9">
    <source>
        <dbReference type="HAMAP-Rule" id="MF_00135"/>
    </source>
</evidence>
<keyword evidence="8 9" id="KW-0413">Isomerase</keyword>
<evidence type="ECO:0000313" key="11">
    <source>
        <dbReference type="EMBL" id="EFW04647.1"/>
    </source>
</evidence>
<evidence type="ECO:0000259" key="10">
    <source>
        <dbReference type="Pfam" id="PF00697"/>
    </source>
</evidence>
<dbReference type="GO" id="GO:0000162">
    <property type="term" value="P:L-tryptophan biosynthetic process"/>
    <property type="evidence" value="ECO:0007669"/>
    <property type="project" value="UniProtKB-UniRule"/>
</dbReference>
<reference evidence="11 12" key="1">
    <citation type="submission" date="2010-12" db="EMBL/GenBank/DDBJ databases">
        <title>The Genome Sequence of Coprobacillus sp. strain 29_1.</title>
        <authorList>
            <consortium name="The Broad Institute Genome Sequencing Platform"/>
            <person name="Earl A."/>
            <person name="Ward D."/>
            <person name="Feldgarden M."/>
            <person name="Gevers D."/>
            <person name="Daigneault M."/>
            <person name="Sibley C.D."/>
            <person name="White A."/>
            <person name="Strauss J."/>
            <person name="Allen-Vercoe E."/>
            <person name="Young S.K."/>
            <person name="Zeng Q."/>
            <person name="Gargeya S."/>
            <person name="Fitzgerald M."/>
            <person name="Haas B."/>
            <person name="Abouelleil A."/>
            <person name="Alvarado L."/>
            <person name="Arachchi H.M."/>
            <person name="Berlin A."/>
            <person name="Brown A."/>
            <person name="Chapman S.B."/>
            <person name="Chen Z."/>
            <person name="Dunbar C."/>
            <person name="Freedman E."/>
            <person name="Gearin G."/>
            <person name="Gellesch M."/>
            <person name="Goldberg J."/>
            <person name="Griggs A."/>
            <person name="Gujja S."/>
            <person name="Heilman E."/>
            <person name="Heiman D."/>
            <person name="Howarth C."/>
            <person name="Larson L."/>
            <person name="Lui A."/>
            <person name="MacDonald P.J.P."/>
            <person name="Mehta T."/>
            <person name="Montmayeur A."/>
            <person name="Murphy C."/>
            <person name="Neiman D."/>
            <person name="Pearson M."/>
            <person name="Priest M."/>
            <person name="Roberts A."/>
            <person name="Saif S."/>
            <person name="Shea T."/>
            <person name="Shenoy N."/>
            <person name="Sisk P."/>
            <person name="Stolte C."/>
            <person name="Sykes S."/>
            <person name="White J."/>
            <person name="Yandava C."/>
            <person name="Nusbaum C."/>
            <person name="Birren B."/>
        </authorList>
    </citation>
    <scope>NUCLEOTIDE SEQUENCE [LARGE SCALE GENOMIC DNA]</scope>
    <source>
        <strain evidence="11 12">29_1</strain>
    </source>
</reference>
<dbReference type="EC" id="5.3.1.24" evidence="3 9"/>
<dbReference type="EMBL" id="ADKX01000034">
    <property type="protein sequence ID" value="EFW04647.1"/>
    <property type="molecule type" value="Genomic_DNA"/>
</dbReference>
<comment type="similarity">
    <text evidence="9">Belongs to the TrpF family.</text>
</comment>
<evidence type="ECO:0000256" key="8">
    <source>
        <dbReference type="ARBA" id="ARBA00023235"/>
    </source>
</evidence>
<evidence type="ECO:0000313" key="12">
    <source>
        <dbReference type="Proteomes" id="UP000003157"/>
    </source>
</evidence>
<evidence type="ECO:0000256" key="4">
    <source>
        <dbReference type="ARBA" id="ARBA00022272"/>
    </source>
</evidence>
<dbReference type="UniPathway" id="UPA00035">
    <property type="reaction ID" value="UER00042"/>
</dbReference>